<dbReference type="Gene3D" id="3.30.70.120">
    <property type="match status" value="1"/>
</dbReference>
<evidence type="ECO:0000256" key="1">
    <source>
        <dbReference type="ARBA" id="ARBA00010169"/>
    </source>
</evidence>
<dbReference type="Proteomes" id="UP000199758">
    <property type="component" value="Unassembled WGS sequence"/>
</dbReference>
<dbReference type="InterPro" id="IPR015867">
    <property type="entry name" value="N-reg_PII/ATP_PRibTrfase_C"/>
</dbReference>
<dbReference type="EMBL" id="FQWZ01000001">
    <property type="protein sequence ID" value="SHG42169.1"/>
    <property type="molecule type" value="Genomic_DNA"/>
</dbReference>
<evidence type="ECO:0000313" key="2">
    <source>
        <dbReference type="EMBL" id="SHG42169.1"/>
    </source>
</evidence>
<sequence length="100" mass="11284">MVYVSAPPDVAAALASTLVAERFAACVSVLPGVRSVYRWNGAVQQDEESLLLIKTGADRFEALRQRIVDLHPYELPEVVAVRWQHAHEPYRQWVLDSTRP</sequence>
<dbReference type="InterPro" id="IPR004323">
    <property type="entry name" value="Ion_tolerance_CutA"/>
</dbReference>
<dbReference type="GO" id="GO:0010038">
    <property type="term" value="P:response to metal ion"/>
    <property type="evidence" value="ECO:0007669"/>
    <property type="project" value="InterPro"/>
</dbReference>
<comment type="similarity">
    <text evidence="1">Belongs to the CutA family.</text>
</comment>
<dbReference type="AlphaFoldDB" id="A0A1M5JPH2"/>
<dbReference type="PANTHER" id="PTHR23419">
    <property type="entry name" value="DIVALENT CATION TOLERANCE CUTA-RELATED"/>
    <property type="match status" value="1"/>
</dbReference>
<name>A0A1M5JPH2_9GAMM</name>
<dbReference type="InterPro" id="IPR011322">
    <property type="entry name" value="N-reg_PII-like_a/b"/>
</dbReference>
<gene>
    <name evidence="2" type="ORF">SAMN04488068_0108</name>
</gene>
<dbReference type="OrthoDB" id="37622at2"/>
<organism evidence="2 3">
    <name type="scientific">Hydrocarboniphaga daqingensis</name>
    <dbReference type="NCBI Taxonomy" id="490188"/>
    <lineage>
        <taxon>Bacteria</taxon>
        <taxon>Pseudomonadati</taxon>
        <taxon>Pseudomonadota</taxon>
        <taxon>Gammaproteobacteria</taxon>
        <taxon>Nevskiales</taxon>
        <taxon>Nevskiaceae</taxon>
        <taxon>Hydrocarboniphaga</taxon>
    </lineage>
</organism>
<reference evidence="2 3" key="1">
    <citation type="submission" date="2016-11" db="EMBL/GenBank/DDBJ databases">
        <authorList>
            <person name="Jaros S."/>
            <person name="Januszkiewicz K."/>
            <person name="Wedrychowicz H."/>
        </authorList>
    </citation>
    <scope>NUCLEOTIDE SEQUENCE [LARGE SCALE GENOMIC DNA]</scope>
    <source>
        <strain evidence="2 3">CGMCC 1.7049</strain>
    </source>
</reference>
<dbReference type="GO" id="GO:0005507">
    <property type="term" value="F:copper ion binding"/>
    <property type="evidence" value="ECO:0007669"/>
    <property type="project" value="TreeGrafter"/>
</dbReference>
<keyword evidence="3" id="KW-1185">Reference proteome</keyword>
<dbReference type="PANTHER" id="PTHR23419:SF8">
    <property type="entry name" value="FI09726P"/>
    <property type="match status" value="1"/>
</dbReference>
<evidence type="ECO:0000313" key="3">
    <source>
        <dbReference type="Proteomes" id="UP000199758"/>
    </source>
</evidence>
<dbReference type="SUPFAM" id="SSF54913">
    <property type="entry name" value="GlnB-like"/>
    <property type="match status" value="1"/>
</dbReference>
<dbReference type="Pfam" id="PF03091">
    <property type="entry name" value="CutA1"/>
    <property type="match status" value="1"/>
</dbReference>
<accession>A0A1M5JPH2</accession>
<protein>
    <submittedName>
        <fullName evidence="2">Divalent cation tolerance protein</fullName>
    </submittedName>
</protein>
<proteinExistence type="inferred from homology"/>
<dbReference type="STRING" id="490188.SAMN04488068_0108"/>